<keyword evidence="3" id="KW-1185">Reference proteome</keyword>
<dbReference type="EMBL" id="KK107178">
    <property type="protein sequence ID" value="EZA56050.1"/>
    <property type="molecule type" value="Genomic_DNA"/>
</dbReference>
<feature type="domain" description="DUF8207" evidence="1">
    <location>
        <begin position="44"/>
        <end position="144"/>
    </location>
</feature>
<protein>
    <recommendedName>
        <fullName evidence="1">DUF8207 domain-containing protein</fullName>
    </recommendedName>
</protein>
<dbReference type="InterPro" id="IPR058520">
    <property type="entry name" value="DUF8207"/>
</dbReference>
<dbReference type="AlphaFoldDB" id="A0A026WJ48"/>
<name>A0A026WJ48_OOCBI</name>
<organism evidence="2 3">
    <name type="scientific">Ooceraea biroi</name>
    <name type="common">Clonal raider ant</name>
    <name type="synonym">Cerapachys biroi</name>
    <dbReference type="NCBI Taxonomy" id="2015173"/>
    <lineage>
        <taxon>Eukaryota</taxon>
        <taxon>Metazoa</taxon>
        <taxon>Ecdysozoa</taxon>
        <taxon>Arthropoda</taxon>
        <taxon>Hexapoda</taxon>
        <taxon>Insecta</taxon>
        <taxon>Pterygota</taxon>
        <taxon>Neoptera</taxon>
        <taxon>Endopterygota</taxon>
        <taxon>Hymenoptera</taxon>
        <taxon>Apocrita</taxon>
        <taxon>Aculeata</taxon>
        <taxon>Formicoidea</taxon>
        <taxon>Formicidae</taxon>
        <taxon>Dorylinae</taxon>
        <taxon>Ooceraea</taxon>
    </lineage>
</organism>
<accession>A0A026WJ48</accession>
<evidence type="ECO:0000313" key="3">
    <source>
        <dbReference type="Proteomes" id="UP000053097"/>
    </source>
</evidence>
<reference evidence="2 3" key="1">
    <citation type="journal article" date="2014" name="Curr. Biol.">
        <title>The genome of the clonal raider ant Cerapachys biroi.</title>
        <authorList>
            <person name="Oxley P.R."/>
            <person name="Ji L."/>
            <person name="Fetter-Pruneda I."/>
            <person name="McKenzie S.K."/>
            <person name="Li C."/>
            <person name="Hu H."/>
            <person name="Zhang G."/>
            <person name="Kronauer D.J."/>
        </authorList>
    </citation>
    <scope>NUCLEOTIDE SEQUENCE [LARGE SCALE GENOMIC DNA]</scope>
</reference>
<sequence length="215" mass="24878">MAGSNDICEREKIVRAIEKTSESIRKKHRALKTGKIEVISRDEEIDRVFGVYVSQDGLMFGNKRFEVDNNDNILLDDVRYKGTPGLYELIFKRHPDEVMYTDDDLQKYKSMLPTTNAHRRNYNAQDQLRGNKGHKYKHIIAPLLPFEPKKKSGRGLPRAMTLNDNAIDYVHWDDPNELVDLLRLFDASRQAGHNSHDNEMLSIIEELREAGIIIN</sequence>
<evidence type="ECO:0000259" key="1">
    <source>
        <dbReference type="Pfam" id="PF26634"/>
    </source>
</evidence>
<evidence type="ECO:0000313" key="2">
    <source>
        <dbReference type="EMBL" id="EZA56050.1"/>
    </source>
</evidence>
<dbReference type="OrthoDB" id="7552280at2759"/>
<dbReference type="PANTHER" id="PTHR35374">
    <property type="entry name" value="CYCLIN-DEPENDENT KINASE 11A-LIKE"/>
    <property type="match status" value="1"/>
</dbReference>
<dbReference type="Pfam" id="PF26634">
    <property type="entry name" value="DUF8207"/>
    <property type="match status" value="1"/>
</dbReference>
<dbReference type="PANTHER" id="PTHR35374:SF1">
    <property type="entry name" value="PROTEIN KINASE DOMAIN-CONTAINING PROTEIN"/>
    <property type="match status" value="1"/>
</dbReference>
<dbReference type="Proteomes" id="UP000053097">
    <property type="component" value="Unassembled WGS sequence"/>
</dbReference>
<dbReference type="OMA" id="PREENNI"/>
<proteinExistence type="predicted"/>
<gene>
    <name evidence="2" type="ORF">X777_03875</name>
</gene>